<name>A0ABY8DMA0_9HYPH</name>
<reference evidence="2 3" key="1">
    <citation type="submission" date="2023-03" db="EMBL/GenBank/DDBJ databases">
        <authorList>
            <person name="Kaur S."/>
            <person name="Espinosa-Saiz D."/>
            <person name="Velazquez E."/>
            <person name="Menendez E."/>
            <person name="diCenzo G.C."/>
        </authorList>
    </citation>
    <scope>NUCLEOTIDE SEQUENCE [LARGE SCALE GENOMIC DNA]</scope>
    <source>
        <strain evidence="2 3">LMG 24692</strain>
        <plasmid evidence="2 3">unnamed</plasmid>
    </source>
</reference>
<keyword evidence="3" id="KW-1185">Reference proteome</keyword>
<feature type="region of interest" description="Disordered" evidence="1">
    <location>
        <begin position="1"/>
        <end position="25"/>
    </location>
</feature>
<dbReference type="Proteomes" id="UP001229355">
    <property type="component" value="Plasmid unnamed"/>
</dbReference>
<evidence type="ECO:0000313" key="3">
    <source>
        <dbReference type="Proteomes" id="UP001229355"/>
    </source>
</evidence>
<protein>
    <submittedName>
        <fullName evidence="2">Uncharacterized protein</fullName>
    </submittedName>
</protein>
<dbReference type="EMBL" id="CP120375">
    <property type="protein sequence ID" value="WEX91447.1"/>
    <property type="molecule type" value="Genomic_DNA"/>
</dbReference>
<evidence type="ECO:0000313" key="2">
    <source>
        <dbReference type="EMBL" id="WEX91447.1"/>
    </source>
</evidence>
<proteinExistence type="predicted"/>
<geneLocation type="plasmid" evidence="2 3">
    <name>unnamed</name>
</geneLocation>
<feature type="compositionally biased region" description="Basic and acidic residues" evidence="1">
    <location>
        <begin position="11"/>
        <end position="20"/>
    </location>
</feature>
<accession>A0ABY8DMA0</accession>
<gene>
    <name evidence="2" type="ORF">PZN02_006231</name>
</gene>
<organism evidence="2 3">
    <name type="scientific">Sinorhizobium garamanticum</name>
    <dbReference type="NCBI Taxonomy" id="680247"/>
    <lineage>
        <taxon>Bacteria</taxon>
        <taxon>Pseudomonadati</taxon>
        <taxon>Pseudomonadota</taxon>
        <taxon>Alphaproteobacteria</taxon>
        <taxon>Hyphomicrobiales</taxon>
        <taxon>Rhizobiaceae</taxon>
        <taxon>Sinorhizobium/Ensifer group</taxon>
        <taxon>Sinorhizobium</taxon>
    </lineage>
</organism>
<evidence type="ECO:0000256" key="1">
    <source>
        <dbReference type="SAM" id="MobiDB-lite"/>
    </source>
</evidence>
<sequence>MNNLAGQAVDTTRHAGEANHRLPAAKSVTVKLPPHVDAKISRHGWA</sequence>
<keyword evidence="2" id="KW-0614">Plasmid</keyword>
<dbReference type="RefSeq" id="WP_280663409.1">
    <property type="nucleotide sequence ID" value="NZ_CP120375.1"/>
</dbReference>